<dbReference type="PANTHER" id="PTHR35704">
    <property type="entry name" value="OS02G0254600 PROTEIN"/>
    <property type="match status" value="1"/>
</dbReference>
<dbReference type="Proteomes" id="UP000464620">
    <property type="component" value="Chromosome B09"/>
</dbReference>
<name>A0A6B9VGC5_ARAHY</name>
<dbReference type="PANTHER" id="PTHR35704:SF1">
    <property type="entry name" value="OS02G0254600 PROTEIN"/>
    <property type="match status" value="1"/>
</dbReference>
<proteinExistence type="predicted"/>
<protein>
    <submittedName>
        <fullName evidence="1">Uncharacterized protein</fullName>
    </submittedName>
</protein>
<dbReference type="Gramene" id="arahy.Tifrunner.gnm2.ann2.Ah19g517300.1">
    <property type="protein sequence ID" value="arahy.Tifrunner.gnm2.ann2.Ah19g517300.1-CDS-1"/>
    <property type="gene ID" value="arahy.Tifrunner.gnm2.ann2.Ah19g517300"/>
</dbReference>
<sequence>MELRGKGYFRLFKCVNGKKKSGSNSSRIHALESMVSKTNGGRVVSYVEEDNKGVVRMKLVVKKSELKQLVESMNAGQDRTMSSSSSSYLTAEERLNHLVRKKKHASYRTKPCKCWSPALQSIPEEFSAYY</sequence>
<evidence type="ECO:0000313" key="2">
    <source>
        <dbReference type="Proteomes" id="UP000464620"/>
    </source>
</evidence>
<evidence type="ECO:0000313" key="1">
    <source>
        <dbReference type="EMBL" id="QHN79492.1"/>
    </source>
</evidence>
<gene>
    <name evidence="1" type="ORF">DS421_19g670450</name>
</gene>
<reference evidence="1 2" key="1">
    <citation type="submission" date="2020-01" db="EMBL/GenBank/DDBJ databases">
        <title>Genome sequence of Arachis hypogaea, cultivar Shitouqi.</title>
        <authorList>
            <person name="Zhuang W."/>
            <person name="Chen H."/>
            <person name="Varshney R."/>
            <person name="Wang D."/>
            <person name="Ming R."/>
        </authorList>
    </citation>
    <scope>NUCLEOTIDE SEQUENCE [LARGE SCALE GENOMIC DNA]</scope>
    <source>
        <tissue evidence="1">Young leaf</tissue>
    </source>
</reference>
<accession>A0A6B9VGC5</accession>
<dbReference type="EMBL" id="CP031001">
    <property type="protein sequence ID" value="QHN79492.1"/>
    <property type="molecule type" value="Genomic_DNA"/>
</dbReference>
<organism evidence="1 2">
    <name type="scientific">Arachis hypogaea</name>
    <name type="common">Peanut</name>
    <dbReference type="NCBI Taxonomy" id="3818"/>
    <lineage>
        <taxon>Eukaryota</taxon>
        <taxon>Viridiplantae</taxon>
        <taxon>Streptophyta</taxon>
        <taxon>Embryophyta</taxon>
        <taxon>Tracheophyta</taxon>
        <taxon>Spermatophyta</taxon>
        <taxon>Magnoliopsida</taxon>
        <taxon>eudicotyledons</taxon>
        <taxon>Gunneridae</taxon>
        <taxon>Pentapetalae</taxon>
        <taxon>rosids</taxon>
        <taxon>fabids</taxon>
        <taxon>Fabales</taxon>
        <taxon>Fabaceae</taxon>
        <taxon>Papilionoideae</taxon>
        <taxon>50 kb inversion clade</taxon>
        <taxon>dalbergioids sensu lato</taxon>
        <taxon>Dalbergieae</taxon>
        <taxon>Pterocarpus clade</taxon>
        <taxon>Arachis</taxon>
    </lineage>
</organism>
<dbReference type="AlphaFoldDB" id="A0A6B9VGC5"/>